<dbReference type="OrthoDB" id="3180815at2"/>
<comment type="caution">
    <text evidence="5">The sequence shown here is derived from an EMBL/GenBank/DDBJ whole genome shotgun (WGS) entry which is preliminary data.</text>
</comment>
<evidence type="ECO:0000256" key="1">
    <source>
        <dbReference type="ARBA" id="ARBA00004127"/>
    </source>
</evidence>
<evidence type="ECO:0000313" key="6">
    <source>
        <dbReference type="Proteomes" id="UP000256520"/>
    </source>
</evidence>
<dbReference type="PANTHER" id="PTHR22911">
    <property type="entry name" value="ACYL-MALONYL CONDENSING ENZYME-RELATED"/>
    <property type="match status" value="1"/>
</dbReference>
<comment type="similarity">
    <text evidence="2">Belongs to the EamA transporter family.</text>
</comment>
<organism evidence="5 6">
    <name type="scientific">Oceanobacillus chungangensis</name>
    <dbReference type="NCBI Taxonomy" id="1229152"/>
    <lineage>
        <taxon>Bacteria</taxon>
        <taxon>Bacillati</taxon>
        <taxon>Bacillota</taxon>
        <taxon>Bacilli</taxon>
        <taxon>Bacillales</taxon>
        <taxon>Bacillaceae</taxon>
        <taxon>Oceanobacillus</taxon>
    </lineage>
</organism>
<dbReference type="PANTHER" id="PTHR22911:SF137">
    <property type="entry name" value="SOLUTE CARRIER FAMILY 35 MEMBER G2-RELATED"/>
    <property type="match status" value="1"/>
</dbReference>
<feature type="domain" description="EamA" evidence="4">
    <location>
        <begin position="161"/>
        <end position="295"/>
    </location>
</feature>
<dbReference type="EMBL" id="PIOD01000030">
    <property type="protein sequence ID" value="RDW14972.1"/>
    <property type="molecule type" value="Genomic_DNA"/>
</dbReference>
<feature type="transmembrane region" description="Helical" evidence="3">
    <location>
        <begin position="224"/>
        <end position="243"/>
    </location>
</feature>
<evidence type="ECO:0000256" key="3">
    <source>
        <dbReference type="SAM" id="Phobius"/>
    </source>
</evidence>
<dbReference type="InterPro" id="IPR000620">
    <property type="entry name" value="EamA_dom"/>
</dbReference>
<feature type="transmembrane region" description="Helical" evidence="3">
    <location>
        <begin position="42"/>
        <end position="62"/>
    </location>
</feature>
<protein>
    <submittedName>
        <fullName evidence="5">Multidrug DMT transporter permease</fullName>
    </submittedName>
</protein>
<feature type="transmembrane region" description="Helical" evidence="3">
    <location>
        <begin position="103"/>
        <end position="123"/>
    </location>
</feature>
<name>A0A3D8PH42_9BACI</name>
<sequence length="327" mass="35749">MEDYNMKRHHAIITFLIGAVFFGLNPLFINLGYAAGWTLSEIIVVQAIIALIVLWTIGIFSLKRYPKAAKKLTIKTVLSLMVAGSFTGLTSILYYASMQYLPASLAVVLLFQFIWIGVLFDWVFSRKKPSKQTMVTVILTMVGVLFAADVFNGGLSDITLIGFVLGIGSAFSYTAFIFVSGRVAVDVPATIRTPVMVTGAALLMFIIFPPHLSLNTDVLSSGSIWLYAGGLALCGLILTPLMFAMSTPHISAGLATILGAVELPVSVIVAYIGLSEYIAPSRWLGVVLILVAIAIGEIQGIWQRFIKRRRYLDWTDNREHAAGNEYK</sequence>
<accession>A0A3D8PH42</accession>
<dbReference type="AlphaFoldDB" id="A0A3D8PH42"/>
<feature type="transmembrane region" description="Helical" evidence="3">
    <location>
        <begin position="135"/>
        <end position="152"/>
    </location>
</feature>
<feature type="transmembrane region" description="Helical" evidence="3">
    <location>
        <begin position="283"/>
        <end position="302"/>
    </location>
</feature>
<evidence type="ECO:0000256" key="2">
    <source>
        <dbReference type="ARBA" id="ARBA00007362"/>
    </source>
</evidence>
<dbReference type="GO" id="GO:0016020">
    <property type="term" value="C:membrane"/>
    <property type="evidence" value="ECO:0007669"/>
    <property type="project" value="InterPro"/>
</dbReference>
<dbReference type="InterPro" id="IPR037185">
    <property type="entry name" value="EmrE-like"/>
</dbReference>
<dbReference type="Proteomes" id="UP000256520">
    <property type="component" value="Unassembled WGS sequence"/>
</dbReference>
<feature type="domain" description="EamA" evidence="4">
    <location>
        <begin position="11"/>
        <end position="146"/>
    </location>
</feature>
<feature type="transmembrane region" description="Helical" evidence="3">
    <location>
        <begin position="74"/>
        <end position="97"/>
    </location>
</feature>
<keyword evidence="3" id="KW-0812">Transmembrane</keyword>
<reference evidence="6" key="1">
    <citation type="submission" date="2017-11" db="EMBL/GenBank/DDBJ databases">
        <authorList>
            <person name="Zhu W."/>
        </authorList>
    </citation>
    <scope>NUCLEOTIDE SEQUENCE [LARGE SCALE GENOMIC DNA]</scope>
    <source>
        <strain evidence="6">CAU 1051</strain>
    </source>
</reference>
<keyword evidence="3" id="KW-1133">Transmembrane helix</keyword>
<feature type="transmembrane region" description="Helical" evidence="3">
    <location>
        <begin position="191"/>
        <end position="212"/>
    </location>
</feature>
<keyword evidence="6" id="KW-1185">Reference proteome</keyword>
<gene>
    <name evidence="5" type="ORF">CWR45_19085</name>
</gene>
<evidence type="ECO:0000259" key="4">
    <source>
        <dbReference type="Pfam" id="PF00892"/>
    </source>
</evidence>
<comment type="subcellular location">
    <subcellularLocation>
        <location evidence="1">Endomembrane system</location>
        <topology evidence="1">Multi-pass membrane protein</topology>
    </subcellularLocation>
</comment>
<feature type="transmembrane region" description="Helical" evidence="3">
    <location>
        <begin position="158"/>
        <end position="179"/>
    </location>
</feature>
<dbReference type="Pfam" id="PF00892">
    <property type="entry name" value="EamA"/>
    <property type="match status" value="2"/>
</dbReference>
<dbReference type="SUPFAM" id="SSF103481">
    <property type="entry name" value="Multidrug resistance efflux transporter EmrE"/>
    <property type="match status" value="2"/>
</dbReference>
<proteinExistence type="inferred from homology"/>
<feature type="transmembrane region" description="Helical" evidence="3">
    <location>
        <begin position="250"/>
        <end position="271"/>
    </location>
</feature>
<feature type="transmembrane region" description="Helical" evidence="3">
    <location>
        <begin position="12"/>
        <end position="36"/>
    </location>
</feature>
<keyword evidence="3" id="KW-0472">Membrane</keyword>
<evidence type="ECO:0000313" key="5">
    <source>
        <dbReference type="EMBL" id="RDW14972.1"/>
    </source>
</evidence>